<evidence type="ECO:0000313" key="3">
    <source>
        <dbReference type="EMBL" id="GAG68772.1"/>
    </source>
</evidence>
<feature type="non-terminal residue" evidence="3">
    <location>
        <position position="223"/>
    </location>
</feature>
<organism evidence="3">
    <name type="scientific">marine sediment metagenome</name>
    <dbReference type="NCBI Taxonomy" id="412755"/>
    <lineage>
        <taxon>unclassified sequences</taxon>
        <taxon>metagenomes</taxon>
        <taxon>ecological metagenomes</taxon>
    </lineage>
</organism>
<evidence type="ECO:0008006" key="4">
    <source>
        <dbReference type="Google" id="ProtNLM"/>
    </source>
</evidence>
<dbReference type="PANTHER" id="PTHR36120">
    <property type="entry name" value="FUCOSE ISOMERASE"/>
    <property type="match status" value="1"/>
</dbReference>
<dbReference type="GO" id="GO:0016861">
    <property type="term" value="F:intramolecular oxidoreductase activity, interconverting aldoses and ketoses"/>
    <property type="evidence" value="ECO:0007669"/>
    <property type="project" value="InterPro"/>
</dbReference>
<dbReference type="GO" id="GO:0005737">
    <property type="term" value="C:cytoplasm"/>
    <property type="evidence" value="ECO:0007669"/>
    <property type="project" value="InterPro"/>
</dbReference>
<proteinExistence type="predicted"/>
<gene>
    <name evidence="3" type="ORF">S01H4_10888</name>
</gene>
<evidence type="ECO:0000256" key="2">
    <source>
        <dbReference type="ARBA" id="ARBA00023277"/>
    </source>
</evidence>
<accession>X1AG59</accession>
<dbReference type="PANTHER" id="PTHR36120:SF1">
    <property type="entry name" value="L-FUCOSE ISOMERASE C-TERMINAL DOMAIN-CONTAINING PROTEIN"/>
    <property type="match status" value="1"/>
</dbReference>
<protein>
    <recommendedName>
        <fullName evidence="4">Fucose isomerase</fullName>
    </recommendedName>
</protein>
<dbReference type="SUPFAM" id="SSF53743">
    <property type="entry name" value="FucI/AraA N-terminal and middle domains"/>
    <property type="match status" value="1"/>
</dbReference>
<keyword evidence="1" id="KW-0413">Isomerase</keyword>
<dbReference type="EMBL" id="BART01004265">
    <property type="protein sequence ID" value="GAG68772.1"/>
    <property type="molecule type" value="Genomic_DNA"/>
</dbReference>
<reference evidence="3" key="1">
    <citation type="journal article" date="2014" name="Front. Microbiol.">
        <title>High frequency of phylogenetically diverse reductive dehalogenase-homologous genes in deep subseafloor sedimentary metagenomes.</title>
        <authorList>
            <person name="Kawai M."/>
            <person name="Futagami T."/>
            <person name="Toyoda A."/>
            <person name="Takaki Y."/>
            <person name="Nishi S."/>
            <person name="Hori S."/>
            <person name="Arai W."/>
            <person name="Tsubouchi T."/>
            <person name="Morono Y."/>
            <person name="Uchiyama I."/>
            <person name="Ito T."/>
            <person name="Fujiyama A."/>
            <person name="Inagaki F."/>
            <person name="Takami H."/>
        </authorList>
    </citation>
    <scope>NUCLEOTIDE SEQUENCE</scope>
    <source>
        <strain evidence="3">Expedition CK06-06</strain>
    </source>
</reference>
<name>X1AG59_9ZZZZ</name>
<dbReference type="InterPro" id="IPR009015">
    <property type="entry name" value="Fucose_isomerase_N/cen_sf"/>
</dbReference>
<sequence length="223" mass="25602">MKQEIRVGVVCLARKTFDYKAADKIYGKIKEDLKKIEQVHWEIVEELVIKIDEAQNAAHRLASKEVDVLVCISGTFVLGHLILELNKIIKKSILLWGLEELPYDGGKIRLNSVCGINLNTSNLYKAGVKNYQVVIGNQIDEDWLNAIRILKAFSTNRIGIIEYRAKGFFNLDVDELDLYKQLGVLVDHFELDEVYNYETNREKVEERVNQIKSIFDVSGITEQ</sequence>
<comment type="caution">
    <text evidence="3">The sequence shown here is derived from an EMBL/GenBank/DDBJ whole genome shotgun (WGS) entry which is preliminary data.</text>
</comment>
<evidence type="ECO:0000256" key="1">
    <source>
        <dbReference type="ARBA" id="ARBA00023235"/>
    </source>
</evidence>
<dbReference type="AlphaFoldDB" id="X1AG59"/>
<dbReference type="GO" id="GO:0005996">
    <property type="term" value="P:monosaccharide metabolic process"/>
    <property type="evidence" value="ECO:0007669"/>
    <property type="project" value="InterPro"/>
</dbReference>
<keyword evidence="2" id="KW-0119">Carbohydrate metabolism</keyword>